<reference evidence="4 5" key="1">
    <citation type="submission" date="2023-03" db="EMBL/GenBank/DDBJ databases">
        <authorList>
            <person name="Mo P."/>
        </authorList>
    </citation>
    <scope>NUCLEOTIDE SEQUENCE [LARGE SCALE GENOMIC DNA]</scope>
    <source>
        <strain evidence="4 5">HUAS 5</strain>
    </source>
</reference>
<organism evidence="4 5">
    <name type="scientific">Streptomyces cathayae</name>
    <dbReference type="NCBI Taxonomy" id="3031124"/>
    <lineage>
        <taxon>Bacteria</taxon>
        <taxon>Bacillati</taxon>
        <taxon>Actinomycetota</taxon>
        <taxon>Actinomycetes</taxon>
        <taxon>Kitasatosporales</taxon>
        <taxon>Streptomycetaceae</taxon>
        <taxon>Streptomyces</taxon>
    </lineage>
</organism>
<dbReference type="Pfam" id="PF02771">
    <property type="entry name" value="Acyl-CoA_dh_N"/>
    <property type="match status" value="1"/>
</dbReference>
<feature type="domain" description="Acyl-CoA dehydrogenase/oxidase N-terminal" evidence="2">
    <location>
        <begin position="26"/>
        <end position="91"/>
    </location>
</feature>
<keyword evidence="1" id="KW-0560">Oxidoreductase</keyword>
<dbReference type="InterPro" id="IPR013107">
    <property type="entry name" value="Acyl-CoA_DH_C"/>
</dbReference>
<keyword evidence="5" id="KW-1185">Reference proteome</keyword>
<proteinExistence type="predicted"/>
<dbReference type="SUPFAM" id="SSF56645">
    <property type="entry name" value="Acyl-CoA dehydrogenase NM domain-like"/>
    <property type="match status" value="1"/>
</dbReference>
<dbReference type="RefSeq" id="WP_279332677.1">
    <property type="nucleotide sequence ID" value="NZ_CP121682.1"/>
</dbReference>
<evidence type="ECO:0008006" key="6">
    <source>
        <dbReference type="Google" id="ProtNLM"/>
    </source>
</evidence>
<protein>
    <recommendedName>
        <fullName evidence="6">Acyl-CoA dehydrogenase</fullName>
    </recommendedName>
</protein>
<evidence type="ECO:0000313" key="4">
    <source>
        <dbReference type="EMBL" id="WGD39662.1"/>
    </source>
</evidence>
<evidence type="ECO:0000313" key="5">
    <source>
        <dbReference type="Proteomes" id="UP001216440"/>
    </source>
</evidence>
<feature type="domain" description="Acyl-CoA dehydrogenase C-terminal" evidence="3">
    <location>
        <begin position="241"/>
        <end position="367"/>
    </location>
</feature>
<evidence type="ECO:0000256" key="1">
    <source>
        <dbReference type="ARBA" id="ARBA00023002"/>
    </source>
</evidence>
<dbReference type="Proteomes" id="UP001216440">
    <property type="component" value="Chromosome"/>
</dbReference>
<dbReference type="Pfam" id="PF08028">
    <property type="entry name" value="Acyl-CoA_dh_2"/>
    <property type="match status" value="1"/>
</dbReference>
<dbReference type="EMBL" id="CP121682">
    <property type="protein sequence ID" value="WGD39662.1"/>
    <property type="molecule type" value="Genomic_DNA"/>
</dbReference>
<name>A0ABY8JUJ8_9ACTN</name>
<dbReference type="InterPro" id="IPR046373">
    <property type="entry name" value="Acyl-CoA_Oxase/DH_mid-dom_sf"/>
</dbReference>
<dbReference type="Gene3D" id="1.20.140.10">
    <property type="entry name" value="Butyryl-CoA Dehydrogenase, subunit A, domain 3"/>
    <property type="match status" value="1"/>
</dbReference>
<dbReference type="PIRSF" id="PIRSF016578">
    <property type="entry name" value="HsaA"/>
    <property type="match status" value="1"/>
</dbReference>
<sequence>MSATAARPQADRPTLVERARLLVPGIAERASETEKMRHVHEDSLKDLADSGLARALQAKVYGGEEANPAEFFLAATEISKACASTGWIMMLLGVHSWELAHMSKELNDEIFGADPEALISSSYNMQGNKATRVEGGFRLSGTWRSSSGIHHAKWVVVGADVPGEVVPYNFFFPIEDAKVVDDWYTLGLNGTGSRTVVVDDIFIPEHRAIDRGILYGGFGPGLREFTAPLYRLPHAHIYTMVSAAPALGTGWRFLEEFKSAYGVSKTVSRSLEGDRLMLVRLAEARGALSAAQTVTVARLQEAYDAACRGEELSTLEIAQAMYDIAQNGKAGMSVVSSLFPALRPNAVYSSNIMQRLYRDLIVAREHGTSNGDAQAEPLAMIDLGLAGGHLLFPPADQREAARLRAQAKCYI</sequence>
<dbReference type="Gene3D" id="2.40.110.10">
    <property type="entry name" value="Butyryl-CoA Dehydrogenase, subunit A, domain 2"/>
    <property type="match status" value="1"/>
</dbReference>
<evidence type="ECO:0000259" key="2">
    <source>
        <dbReference type="Pfam" id="PF02771"/>
    </source>
</evidence>
<gene>
    <name evidence="4" type="ORF">PYS65_05670</name>
</gene>
<evidence type="ECO:0000259" key="3">
    <source>
        <dbReference type="Pfam" id="PF08028"/>
    </source>
</evidence>
<dbReference type="InterPro" id="IPR013786">
    <property type="entry name" value="AcylCoA_DH/ox_N"/>
</dbReference>
<dbReference type="InterPro" id="IPR037069">
    <property type="entry name" value="AcylCoA_DH/ox_N_sf"/>
</dbReference>
<accession>A0ABY8JUJ8</accession>
<dbReference type="Gene3D" id="1.10.540.10">
    <property type="entry name" value="Acyl-CoA dehydrogenase/oxidase, N-terminal domain"/>
    <property type="match status" value="1"/>
</dbReference>
<dbReference type="InterPro" id="IPR009100">
    <property type="entry name" value="AcylCoA_DH/oxidase_NM_dom_sf"/>
</dbReference>